<accession>A0A2N3G634</accession>
<dbReference type="Pfam" id="PF02604">
    <property type="entry name" value="PhdYeFM_antitox"/>
    <property type="match status" value="1"/>
</dbReference>
<comment type="caution">
    <text evidence="3">The sequence shown here is derived from an EMBL/GenBank/DDBJ whole genome shotgun (WGS) entry which is preliminary data.</text>
</comment>
<dbReference type="InterPro" id="IPR006442">
    <property type="entry name" value="Antitoxin_Phd/YefM"/>
</dbReference>
<evidence type="ECO:0000313" key="3">
    <source>
        <dbReference type="EMBL" id="PKQ28082.1"/>
    </source>
</evidence>
<proteinExistence type="inferred from homology"/>
<dbReference type="InterPro" id="IPR051405">
    <property type="entry name" value="phD/YefM_antitoxin"/>
</dbReference>
<dbReference type="NCBIfam" id="TIGR01552">
    <property type="entry name" value="phd_fam"/>
    <property type="match status" value="1"/>
</dbReference>
<dbReference type="SUPFAM" id="SSF143120">
    <property type="entry name" value="YefM-like"/>
    <property type="match status" value="1"/>
</dbReference>
<dbReference type="EMBL" id="PHEX01000033">
    <property type="protein sequence ID" value="PKQ28082.1"/>
    <property type="molecule type" value="Genomic_DNA"/>
</dbReference>
<comment type="similarity">
    <text evidence="1 2">Belongs to the phD/YefM antitoxin family.</text>
</comment>
<dbReference type="PANTHER" id="PTHR33713:SF6">
    <property type="entry name" value="ANTITOXIN YEFM"/>
    <property type="match status" value="1"/>
</dbReference>
<protein>
    <recommendedName>
        <fullName evidence="2">Antitoxin</fullName>
    </recommendedName>
</protein>
<comment type="function">
    <text evidence="2">Antitoxin component of a type II toxin-antitoxin (TA) system.</text>
</comment>
<dbReference type="Gene3D" id="3.40.1620.10">
    <property type="entry name" value="YefM-like domain"/>
    <property type="match status" value="1"/>
</dbReference>
<gene>
    <name evidence="3" type="ORF">CVT63_04595</name>
</gene>
<reference evidence="3 4" key="1">
    <citation type="journal article" date="2017" name="ISME J.">
        <title>Potential for microbial H2 and metal transformations associated with novel bacteria and archaea in deep terrestrial subsurface sediments.</title>
        <authorList>
            <person name="Hernsdorf A.W."/>
            <person name="Amano Y."/>
            <person name="Miyakawa K."/>
            <person name="Ise K."/>
            <person name="Suzuki Y."/>
            <person name="Anantharaman K."/>
            <person name="Probst A."/>
            <person name="Burstein D."/>
            <person name="Thomas B.C."/>
            <person name="Banfield J.F."/>
        </authorList>
    </citation>
    <scope>NUCLEOTIDE SEQUENCE [LARGE SCALE GENOMIC DNA]</scope>
    <source>
        <strain evidence="3">HGW-Actinobacteria-3</strain>
    </source>
</reference>
<dbReference type="InterPro" id="IPR036165">
    <property type="entry name" value="YefM-like_sf"/>
</dbReference>
<dbReference type="AlphaFoldDB" id="A0A2N3G634"/>
<evidence type="ECO:0000313" key="4">
    <source>
        <dbReference type="Proteomes" id="UP000233654"/>
    </source>
</evidence>
<dbReference type="PANTHER" id="PTHR33713">
    <property type="entry name" value="ANTITOXIN YAFN-RELATED"/>
    <property type="match status" value="1"/>
</dbReference>
<evidence type="ECO:0000256" key="1">
    <source>
        <dbReference type="ARBA" id="ARBA00009981"/>
    </source>
</evidence>
<name>A0A2N3G634_9ACTN</name>
<organism evidence="3 4">
    <name type="scientific">Candidatus Anoxymicrobium japonicum</name>
    <dbReference type="NCBI Taxonomy" id="2013648"/>
    <lineage>
        <taxon>Bacteria</taxon>
        <taxon>Bacillati</taxon>
        <taxon>Actinomycetota</taxon>
        <taxon>Candidatus Geothermincolia</taxon>
        <taxon>Candidatus Geothermincolales</taxon>
        <taxon>Candidatus Anoxymicrobiaceae</taxon>
        <taxon>Candidatus Anoxymicrobium</taxon>
    </lineage>
</organism>
<sequence length="95" mass="10389">MEVDEMKAIGVAEARANLSVLIKEVSGSDETFVIHSKGEPKAVLLGIDEYREIEATLEEMGDPEARRLLEEGTDDLKKGRARSAEEIFGEALING</sequence>
<dbReference type="Proteomes" id="UP000233654">
    <property type="component" value="Unassembled WGS sequence"/>
</dbReference>
<evidence type="ECO:0000256" key="2">
    <source>
        <dbReference type="RuleBase" id="RU362080"/>
    </source>
</evidence>